<evidence type="ECO:0000313" key="2">
    <source>
        <dbReference type="Proteomes" id="UP000327039"/>
    </source>
</evidence>
<accession>A0A5J5ISE4</accession>
<dbReference type="Pfam" id="PF04250">
    <property type="entry name" value="DUF429"/>
    <property type="match status" value="1"/>
</dbReference>
<dbReference type="Proteomes" id="UP000327039">
    <property type="component" value="Unassembled WGS sequence"/>
</dbReference>
<organism evidence="1 2">
    <name type="scientific">Microbacterium radiodurans</name>
    <dbReference type="NCBI Taxonomy" id="661398"/>
    <lineage>
        <taxon>Bacteria</taxon>
        <taxon>Bacillati</taxon>
        <taxon>Actinomycetota</taxon>
        <taxon>Actinomycetes</taxon>
        <taxon>Micrococcales</taxon>
        <taxon>Microbacteriaceae</taxon>
        <taxon>Microbacterium</taxon>
    </lineage>
</organism>
<dbReference type="AlphaFoldDB" id="A0A5J5ISE4"/>
<evidence type="ECO:0000313" key="1">
    <source>
        <dbReference type="EMBL" id="KAA9086798.1"/>
    </source>
</evidence>
<name>A0A5J5ISE4_9MICO</name>
<gene>
    <name evidence="1" type="ORF">F6B42_07295</name>
</gene>
<proteinExistence type="predicted"/>
<dbReference type="InterPro" id="IPR007362">
    <property type="entry name" value="DUF429"/>
</dbReference>
<dbReference type="RefSeq" id="WP_150418970.1">
    <property type="nucleotide sequence ID" value="NZ_VYRZ01000002.1"/>
</dbReference>
<reference evidence="2" key="1">
    <citation type="submission" date="2019-09" db="EMBL/GenBank/DDBJ databases">
        <title>Mumia zhuanghuii sp. nov. isolated from the intestinal contents of plateau pika (Ochotona curzoniae) in the Qinghai-Tibet plateau of China.</title>
        <authorList>
            <person name="Tian Z."/>
        </authorList>
    </citation>
    <scope>NUCLEOTIDE SEQUENCE [LARGE SCALE GENOMIC DNA]</scope>
    <source>
        <strain evidence="2">DSM 25564</strain>
    </source>
</reference>
<protein>
    <submittedName>
        <fullName evidence="1">DUF429 domain-containing protein</fullName>
    </submittedName>
</protein>
<comment type="caution">
    <text evidence="1">The sequence shown here is derived from an EMBL/GenBank/DDBJ whole genome shotgun (WGS) entry which is preliminary data.</text>
</comment>
<sequence length="252" mass="27077">MDTLGIDLAAAPAGTAGALISWRNGEATLTDLRVGLDDADIVELADAADVVGIDCPLGWPDSFVAFVSAHAHGVTDPREVDGGPEWRRSLAYRVTDFVVHEKTNRWPLSVSTDRLGVTALRCAGLLHRLRPDGPPLRRSGEDGVFEVYPGAALRGWGFDTRGYKTSHSARETLIGRLHAEAPWLTLGPLERLMVSSADAFDAVIASLATRAAGRGLFERPSTAHLEAARREGWIALPEGPLARLVRGTTDQD</sequence>
<keyword evidence="2" id="KW-1185">Reference proteome</keyword>
<dbReference type="EMBL" id="VYRZ01000002">
    <property type="protein sequence ID" value="KAA9086798.1"/>
    <property type="molecule type" value="Genomic_DNA"/>
</dbReference>
<dbReference type="OrthoDB" id="4870479at2"/>